<evidence type="ECO:0000313" key="1">
    <source>
        <dbReference type="EMBL" id="MFL9842793.1"/>
    </source>
</evidence>
<dbReference type="SUPFAM" id="SSF51695">
    <property type="entry name" value="PLC-like phosphodiesterases"/>
    <property type="match status" value="1"/>
</dbReference>
<dbReference type="RefSeq" id="WP_408083015.1">
    <property type="nucleotide sequence ID" value="NZ_JBELPZ010000001.1"/>
</dbReference>
<dbReference type="InterPro" id="IPR032075">
    <property type="entry name" value="PI-PLC-C1"/>
</dbReference>
<dbReference type="PANTHER" id="PTHR13593">
    <property type="match status" value="1"/>
</dbReference>
<sequence>MKQFILAFAFIFCGLATCRAQIQDDNLKINKIQVIGSHNSYRYAIEPALFKAIQAEDTTRDLSGLEYEHIAINKQLDMGLRSLEIDVYPDSKGGMYAHPKGLDLAKPEQPYDPQGKMLNPGFKVFHMPDVDFRTQFYTFEDALKALKTWSDANPDHVPVFITLEPKGGETNHFGTVVEPMTSERFDELDNVIKTNLGTDKLITPDMVRGNYKTLEEAVLHNNWPTLGQAKGKFMFILDNHGEKRDLYIKGHPSLKGGVIFVNADPGTPEAATLFRNEPEDAAIPELVKKGYFVRTRADANTEEARKNDYSRFELAEKSGAQVITTDYYQPSKMFKSSYHIKFDDKVPYVRLNPVLVKK</sequence>
<organism evidence="1 2">
    <name type="scientific">Flavobacterium rhizosphaerae</name>
    <dbReference type="NCBI Taxonomy" id="3163298"/>
    <lineage>
        <taxon>Bacteria</taxon>
        <taxon>Pseudomonadati</taxon>
        <taxon>Bacteroidota</taxon>
        <taxon>Flavobacteriia</taxon>
        <taxon>Flavobacteriales</taxon>
        <taxon>Flavobacteriaceae</taxon>
        <taxon>Flavobacterium</taxon>
    </lineage>
</organism>
<dbReference type="PANTHER" id="PTHR13593:SF140">
    <property type="entry name" value="PLC-LIKE PHOSPHODIESTERASE"/>
    <property type="match status" value="1"/>
</dbReference>
<name>A0ABW8YUN3_9FLAO</name>
<dbReference type="Gene3D" id="3.20.20.190">
    <property type="entry name" value="Phosphatidylinositol (PI) phosphodiesterase"/>
    <property type="match status" value="1"/>
</dbReference>
<comment type="caution">
    <text evidence="1">The sequence shown here is derived from an EMBL/GenBank/DDBJ whole genome shotgun (WGS) entry which is preliminary data.</text>
</comment>
<dbReference type="InterPro" id="IPR017946">
    <property type="entry name" value="PLC-like_Pdiesterase_TIM-brl"/>
</dbReference>
<dbReference type="InterPro" id="IPR051057">
    <property type="entry name" value="PI-PLC_domain"/>
</dbReference>
<proteinExistence type="predicted"/>
<dbReference type="Proteomes" id="UP001629156">
    <property type="component" value="Unassembled WGS sequence"/>
</dbReference>
<dbReference type="PROSITE" id="PS50007">
    <property type="entry name" value="PIPLC_X_DOMAIN"/>
    <property type="match status" value="1"/>
</dbReference>
<dbReference type="EMBL" id="JBELPZ010000001">
    <property type="protein sequence ID" value="MFL9842793.1"/>
    <property type="molecule type" value="Genomic_DNA"/>
</dbReference>
<evidence type="ECO:0000313" key="2">
    <source>
        <dbReference type="Proteomes" id="UP001629156"/>
    </source>
</evidence>
<keyword evidence="2" id="KW-1185">Reference proteome</keyword>
<protein>
    <submittedName>
        <fullName evidence="1">Phosphatidylinositol-specific phospholipase C1-like protein</fullName>
    </submittedName>
</protein>
<dbReference type="Pfam" id="PF16670">
    <property type="entry name" value="PI-PLC-C1"/>
    <property type="match status" value="1"/>
</dbReference>
<gene>
    <name evidence="1" type="ORF">ABS766_00025</name>
</gene>
<reference evidence="1 2" key="1">
    <citation type="submission" date="2024-06" db="EMBL/GenBank/DDBJ databases">
        <authorList>
            <person name="Kaempfer P."/>
            <person name="Viver T."/>
        </authorList>
    </citation>
    <scope>NUCLEOTIDE SEQUENCE [LARGE SCALE GENOMIC DNA]</scope>
    <source>
        <strain evidence="1 2">ST-119</strain>
    </source>
</reference>
<dbReference type="CDD" id="cd08589">
    <property type="entry name" value="PI-PLCc_SaPLC1_like"/>
    <property type="match status" value="1"/>
</dbReference>
<accession>A0ABW8YUN3</accession>